<keyword evidence="2 3" id="KW-0449">Lipoprotein</keyword>
<gene>
    <name evidence="3" type="ORF">IP91_02369</name>
</gene>
<protein>
    <submittedName>
        <fullName evidence="3">NodT family efflux transporter outer membrane factor (OMF) lipoprotein</fullName>
    </submittedName>
</protein>
<dbReference type="Gene3D" id="2.20.200.10">
    <property type="entry name" value="Outer membrane efflux proteins (OEP)"/>
    <property type="match status" value="1"/>
</dbReference>
<comment type="caution">
    <text evidence="3">The sequence shown here is derived from an EMBL/GenBank/DDBJ whole genome shotgun (WGS) entry which is preliminary data.</text>
</comment>
<dbReference type="GO" id="GO:0005886">
    <property type="term" value="C:plasma membrane"/>
    <property type="evidence" value="ECO:0007669"/>
    <property type="project" value="UniProtKB-SubCell"/>
</dbReference>
<dbReference type="GO" id="GO:0015562">
    <property type="term" value="F:efflux transmembrane transporter activity"/>
    <property type="evidence" value="ECO:0007669"/>
    <property type="project" value="InterPro"/>
</dbReference>
<evidence type="ECO:0000313" key="4">
    <source>
        <dbReference type="Proteomes" id="UP000318431"/>
    </source>
</evidence>
<proteinExistence type="inferred from homology"/>
<dbReference type="Pfam" id="PF02321">
    <property type="entry name" value="OEP"/>
    <property type="match status" value="2"/>
</dbReference>
<keyword evidence="2" id="KW-1134">Transmembrane beta strand</keyword>
<dbReference type="Proteomes" id="UP000318431">
    <property type="component" value="Unassembled WGS sequence"/>
</dbReference>
<keyword evidence="2" id="KW-0564">Palmitate</keyword>
<name>A0A562RBX4_9BURK</name>
<keyword evidence="2" id="KW-0812">Transmembrane</keyword>
<comment type="similarity">
    <text evidence="1 2">Belongs to the outer membrane factor (OMF) (TC 1.B.17) family.</text>
</comment>
<evidence type="ECO:0000256" key="1">
    <source>
        <dbReference type="ARBA" id="ARBA00007613"/>
    </source>
</evidence>
<dbReference type="PANTHER" id="PTHR30203">
    <property type="entry name" value="OUTER MEMBRANE CATION EFFLUX PROTEIN"/>
    <property type="match status" value="1"/>
</dbReference>
<sequence length="472" mass="50023">MKRSMNLRYNVFALAAIAALSAGCAVGPKYEVPTSAANTVPATFKEQQGWTQAAPADALERGPWWTLFGDPVLDELAASIEVNNQNVALAAAQYAQARAVVAEQRASLFPTVSLDGSGTRSGGRGTGQTANNYRVDIGGSWEPDIWGRLRAGVTGAQASAQASAAELASARLSAQGELVANYIGLRQADVEKQIYDTTTEGYERVLQITQNRFDAGVTARSDLLQAQTQLASARADQLTAIRQRAVYEHAIAVLLGKAPSEFSLAPAPWTVTVPEVPLGVPSTLLQRRPDIAAAERRVAVANENIGIARAAYFPSLNLSASYGYGSSSVGGLFNASNNLWSLGLSAAQTLFDAGAIAARVEQTKAARDATIAQYRQTVLNAFADVEDQLAATRALAAQQELRRQASEAADQVEQQMINRYRAGQVNYTEVVNAQVTALSARRALIQVQADRQTTAVALIQSLGGGWSAGGLQ</sequence>
<dbReference type="Gene3D" id="1.20.1600.10">
    <property type="entry name" value="Outer membrane efflux proteins (OEP)"/>
    <property type="match status" value="1"/>
</dbReference>
<dbReference type="AlphaFoldDB" id="A0A562RBX4"/>
<accession>A0A562RBX4</accession>
<dbReference type="InterPro" id="IPR003423">
    <property type="entry name" value="OMP_efflux"/>
</dbReference>
<keyword evidence="4" id="KW-1185">Reference proteome</keyword>
<dbReference type="NCBIfam" id="TIGR01845">
    <property type="entry name" value="outer_NodT"/>
    <property type="match status" value="1"/>
</dbReference>
<dbReference type="EMBL" id="VLLB01000003">
    <property type="protein sequence ID" value="TWI66551.1"/>
    <property type="molecule type" value="Genomic_DNA"/>
</dbReference>
<feature type="signal peptide" evidence="2">
    <location>
        <begin position="1"/>
        <end position="24"/>
    </location>
</feature>
<dbReference type="InterPro" id="IPR010131">
    <property type="entry name" value="MdtP/NodT-like"/>
</dbReference>
<dbReference type="SUPFAM" id="SSF56954">
    <property type="entry name" value="Outer membrane efflux proteins (OEP)"/>
    <property type="match status" value="1"/>
</dbReference>
<feature type="chain" id="PRO_5022254058" evidence="2">
    <location>
        <begin position="25"/>
        <end position="472"/>
    </location>
</feature>
<keyword evidence="2" id="KW-0472">Membrane</keyword>
<evidence type="ECO:0000256" key="2">
    <source>
        <dbReference type="RuleBase" id="RU362097"/>
    </source>
</evidence>
<evidence type="ECO:0000313" key="3">
    <source>
        <dbReference type="EMBL" id="TWI66551.1"/>
    </source>
</evidence>
<reference evidence="3 4" key="1">
    <citation type="journal article" date="2015" name="Stand. Genomic Sci.">
        <title>Genomic Encyclopedia of Bacterial and Archaeal Type Strains, Phase III: the genomes of soil and plant-associated and newly described type strains.</title>
        <authorList>
            <person name="Whitman W.B."/>
            <person name="Woyke T."/>
            <person name="Klenk H.P."/>
            <person name="Zhou Y."/>
            <person name="Lilburn T.G."/>
            <person name="Beck B.J."/>
            <person name="De Vos P."/>
            <person name="Vandamme P."/>
            <person name="Eisen J.A."/>
            <person name="Garrity G."/>
            <person name="Hugenholtz P."/>
            <person name="Kyrpides N.C."/>
        </authorList>
    </citation>
    <scope>NUCLEOTIDE SEQUENCE [LARGE SCALE GENOMIC DNA]</scope>
    <source>
        <strain evidence="3 4">CGMCC 1.10822</strain>
    </source>
</reference>
<comment type="subcellular location">
    <subcellularLocation>
        <location evidence="2">Cell membrane</location>
        <topology evidence="2">Lipid-anchor</topology>
    </subcellularLocation>
</comment>
<keyword evidence="2" id="KW-0732">Signal</keyword>
<dbReference type="PROSITE" id="PS51257">
    <property type="entry name" value="PROKAR_LIPOPROTEIN"/>
    <property type="match status" value="1"/>
</dbReference>
<organism evidence="3 4">
    <name type="scientific">Pseudoduganella lurida</name>
    <dbReference type="NCBI Taxonomy" id="1036180"/>
    <lineage>
        <taxon>Bacteria</taxon>
        <taxon>Pseudomonadati</taxon>
        <taxon>Pseudomonadota</taxon>
        <taxon>Betaproteobacteria</taxon>
        <taxon>Burkholderiales</taxon>
        <taxon>Oxalobacteraceae</taxon>
        <taxon>Telluria group</taxon>
        <taxon>Pseudoduganella</taxon>
    </lineage>
</organism>
<dbReference type="PANTHER" id="PTHR30203:SF33">
    <property type="entry name" value="BLR4455 PROTEIN"/>
    <property type="match status" value="1"/>
</dbReference>
<dbReference type="OrthoDB" id="9770517at2"/>